<name>A0ABQ8T0G2_PERAM</name>
<sequence>MDEQLIKNDHLHKHPSYLEVKESAQTKISKRTSCSSDEADDIEFQKLLTSTESAQNEAKFTRNEMQNFHNIHVWDDRNPKAVLETRHQQHFSINIWVGITGDTLIDPFILPGTLTAAS</sequence>
<comment type="caution">
    <text evidence="2">The sequence shown here is derived from an EMBL/GenBank/DDBJ whole genome shotgun (WGS) entry which is preliminary data.</text>
</comment>
<evidence type="ECO:0000256" key="1">
    <source>
        <dbReference type="SAM" id="MobiDB-lite"/>
    </source>
</evidence>
<feature type="region of interest" description="Disordered" evidence="1">
    <location>
        <begin position="16"/>
        <end position="35"/>
    </location>
</feature>
<protein>
    <submittedName>
        <fullName evidence="2">Uncharacterized protein</fullName>
    </submittedName>
</protein>
<reference evidence="2 3" key="1">
    <citation type="journal article" date="2022" name="Allergy">
        <title>Genome assembly and annotation of Periplaneta americana reveal a comprehensive cockroach allergen profile.</title>
        <authorList>
            <person name="Wang L."/>
            <person name="Xiong Q."/>
            <person name="Saelim N."/>
            <person name="Wang L."/>
            <person name="Nong W."/>
            <person name="Wan A.T."/>
            <person name="Shi M."/>
            <person name="Liu X."/>
            <person name="Cao Q."/>
            <person name="Hui J.H.L."/>
            <person name="Sookrung N."/>
            <person name="Leung T.F."/>
            <person name="Tungtrongchitr A."/>
            <person name="Tsui S.K.W."/>
        </authorList>
    </citation>
    <scope>NUCLEOTIDE SEQUENCE [LARGE SCALE GENOMIC DNA]</scope>
    <source>
        <strain evidence="2">PWHHKU_190912</strain>
    </source>
</reference>
<dbReference type="Gene3D" id="3.30.420.10">
    <property type="entry name" value="Ribonuclease H-like superfamily/Ribonuclease H"/>
    <property type="match status" value="1"/>
</dbReference>
<dbReference type="PANTHER" id="PTHR47326:SF1">
    <property type="entry name" value="HTH PSQ-TYPE DOMAIN-CONTAINING PROTEIN"/>
    <property type="match status" value="1"/>
</dbReference>
<proteinExistence type="predicted"/>
<evidence type="ECO:0000313" key="3">
    <source>
        <dbReference type="Proteomes" id="UP001148838"/>
    </source>
</evidence>
<evidence type="ECO:0000313" key="2">
    <source>
        <dbReference type="EMBL" id="KAJ4439977.1"/>
    </source>
</evidence>
<dbReference type="PANTHER" id="PTHR47326">
    <property type="entry name" value="TRANSPOSABLE ELEMENT TC3 TRANSPOSASE-LIKE PROTEIN"/>
    <property type="match status" value="1"/>
</dbReference>
<accession>A0ABQ8T0G2</accession>
<feature type="compositionally biased region" description="Polar residues" evidence="1">
    <location>
        <begin position="25"/>
        <end position="35"/>
    </location>
</feature>
<dbReference type="Proteomes" id="UP001148838">
    <property type="component" value="Unassembled WGS sequence"/>
</dbReference>
<dbReference type="EMBL" id="JAJSOF020000017">
    <property type="protein sequence ID" value="KAJ4439977.1"/>
    <property type="molecule type" value="Genomic_DNA"/>
</dbReference>
<organism evidence="2 3">
    <name type="scientific">Periplaneta americana</name>
    <name type="common">American cockroach</name>
    <name type="synonym">Blatta americana</name>
    <dbReference type="NCBI Taxonomy" id="6978"/>
    <lineage>
        <taxon>Eukaryota</taxon>
        <taxon>Metazoa</taxon>
        <taxon>Ecdysozoa</taxon>
        <taxon>Arthropoda</taxon>
        <taxon>Hexapoda</taxon>
        <taxon>Insecta</taxon>
        <taxon>Pterygota</taxon>
        <taxon>Neoptera</taxon>
        <taxon>Polyneoptera</taxon>
        <taxon>Dictyoptera</taxon>
        <taxon>Blattodea</taxon>
        <taxon>Blattoidea</taxon>
        <taxon>Blattidae</taxon>
        <taxon>Blattinae</taxon>
        <taxon>Periplaneta</taxon>
    </lineage>
</organism>
<dbReference type="InterPro" id="IPR036397">
    <property type="entry name" value="RNaseH_sf"/>
</dbReference>
<keyword evidence="3" id="KW-1185">Reference proteome</keyword>
<gene>
    <name evidence="2" type="ORF">ANN_08108</name>
</gene>